<protein>
    <submittedName>
        <fullName evidence="11">Transmembrane and coiled-coil domains protein 1-like isoform X1</fullName>
    </submittedName>
</protein>
<feature type="coiled-coil region" evidence="7">
    <location>
        <begin position="440"/>
        <end position="517"/>
    </location>
</feature>
<evidence type="ECO:0000256" key="7">
    <source>
        <dbReference type="SAM" id="Coils"/>
    </source>
</evidence>
<feature type="transmembrane region" description="Helical" evidence="9">
    <location>
        <begin position="593"/>
        <end position="612"/>
    </location>
</feature>
<keyword evidence="6 9" id="KW-0472">Membrane</keyword>
<dbReference type="Proteomes" id="UP000695022">
    <property type="component" value="Unplaced"/>
</dbReference>
<keyword evidence="5 7" id="KW-0175">Coiled coil</keyword>
<dbReference type="RefSeq" id="XP_014676970.1">
    <property type="nucleotide sequence ID" value="XM_014821484.1"/>
</dbReference>
<keyword evidence="3 9" id="KW-0812">Transmembrane</keyword>
<comment type="similarity">
    <text evidence="2">Belongs to the TEX28 family.</text>
</comment>
<dbReference type="PANTHER" id="PTHR17613">
    <property type="entry name" value="CEREBRAL PROTEIN-11-RELATED"/>
    <property type="match status" value="1"/>
</dbReference>
<organism evidence="10 11">
    <name type="scientific">Priapulus caudatus</name>
    <name type="common">Priapulid worm</name>
    <dbReference type="NCBI Taxonomy" id="37621"/>
    <lineage>
        <taxon>Eukaryota</taxon>
        <taxon>Metazoa</taxon>
        <taxon>Ecdysozoa</taxon>
        <taxon>Scalidophora</taxon>
        <taxon>Priapulida</taxon>
        <taxon>Priapulimorpha</taxon>
        <taxon>Priapulimorphida</taxon>
        <taxon>Priapulidae</taxon>
        <taxon>Priapulus</taxon>
    </lineage>
</organism>
<keyword evidence="10" id="KW-1185">Reference proteome</keyword>
<evidence type="ECO:0000313" key="11">
    <source>
        <dbReference type="RefSeq" id="XP_014676970.1"/>
    </source>
</evidence>
<gene>
    <name evidence="11" type="primary">LOC106816844</name>
</gene>
<dbReference type="InterPro" id="IPR019394">
    <property type="entry name" value="TEX28/TMCC"/>
</dbReference>
<feature type="compositionally biased region" description="Basic residues" evidence="8">
    <location>
        <begin position="37"/>
        <end position="48"/>
    </location>
</feature>
<feature type="region of interest" description="Disordered" evidence="8">
    <location>
        <begin position="301"/>
        <end position="349"/>
    </location>
</feature>
<feature type="compositionally biased region" description="Low complexity" evidence="8">
    <location>
        <begin position="56"/>
        <end position="77"/>
    </location>
</feature>
<evidence type="ECO:0000313" key="10">
    <source>
        <dbReference type="Proteomes" id="UP000695022"/>
    </source>
</evidence>
<dbReference type="GeneID" id="106816844"/>
<comment type="subcellular location">
    <subcellularLocation>
        <location evidence="1">Membrane</location>
    </subcellularLocation>
</comment>
<evidence type="ECO:0000256" key="6">
    <source>
        <dbReference type="ARBA" id="ARBA00023136"/>
    </source>
</evidence>
<keyword evidence="4 9" id="KW-1133">Transmembrane helix</keyword>
<evidence type="ECO:0000256" key="1">
    <source>
        <dbReference type="ARBA" id="ARBA00004370"/>
    </source>
</evidence>
<accession>A0ABM1EXP9</accession>
<name>A0ABM1EXP9_PRICU</name>
<dbReference type="PANTHER" id="PTHR17613:SF14">
    <property type="entry name" value="DEMENTIN, ISOFORM H"/>
    <property type="match status" value="1"/>
</dbReference>
<evidence type="ECO:0000256" key="5">
    <source>
        <dbReference type="ARBA" id="ARBA00023054"/>
    </source>
</evidence>
<evidence type="ECO:0000256" key="4">
    <source>
        <dbReference type="ARBA" id="ARBA00022989"/>
    </source>
</evidence>
<evidence type="ECO:0000256" key="9">
    <source>
        <dbReference type="SAM" id="Phobius"/>
    </source>
</evidence>
<evidence type="ECO:0000256" key="3">
    <source>
        <dbReference type="ARBA" id="ARBA00022692"/>
    </source>
</evidence>
<sequence length="631" mass="69734">MCVMSELRQDSLQLPKWSHHHSAPPAAATQKKAELFKRKKSPVGHRRSTGSGTTVAADSAQLSSSASRSLSRGQSDSTPGGAVGIRPRAASSASSSTGENLDSAALVAEDSLSEHPDMTVHGVYTPDGSEVMMDDTDIVDSNTVKTPVDPVRARLEIEKINLKIQKIKEKIKSEQNSLDESVNEYLKLTESAEGQEKSKLKQMFESKNHKSQQSIQSLQKKLEGYKSHIRCLQAGEWPTHRHPIGVIKDMGQGIKDVGANIKTGITGFSGTVMAKPREFAHLIKNKFGSADNINSLVIDEPSSGGSVESAGTGGRVPMLNESSSGSRPTNQGSATFPRTDPQQIISGKGGNKAYTEELAKVGAQHRSATFPRLEAIFQPPGVNRFQSEDECSSIASKSSGINNGLTCSPNKSQLNVLPLQAQPGSPELPMALLETIMHDFEVQKQKMTDLQDACEHLKNQNSEQMTLVSQALQDERERCDRLEWQMNDLTELHQNEILNLKQEVTSMEEKMEYQMEERARDMQEGIENCQTRIGKIELQQQHQQLVTLEGFESSQARTLIFKLINVLLAVLQVILVLISTVANVLTPLLRTRIRILTTAILVFVMALIWQQWPRIIDIVTEFQRRRLMKVA</sequence>
<feature type="transmembrane region" description="Helical" evidence="9">
    <location>
        <begin position="563"/>
        <end position="586"/>
    </location>
</feature>
<dbReference type="Pfam" id="PF10267">
    <property type="entry name" value="Tmemb_cc2"/>
    <property type="match status" value="1"/>
</dbReference>
<reference evidence="11" key="1">
    <citation type="submission" date="2025-08" db="UniProtKB">
        <authorList>
            <consortium name="RefSeq"/>
        </authorList>
    </citation>
    <scope>IDENTIFICATION</scope>
</reference>
<feature type="coiled-coil region" evidence="7">
    <location>
        <begin position="157"/>
        <end position="184"/>
    </location>
</feature>
<evidence type="ECO:0000256" key="2">
    <source>
        <dbReference type="ARBA" id="ARBA00008108"/>
    </source>
</evidence>
<feature type="compositionally biased region" description="Polar residues" evidence="8">
    <location>
        <begin position="320"/>
        <end position="345"/>
    </location>
</feature>
<feature type="region of interest" description="Disordered" evidence="8">
    <location>
        <begin position="1"/>
        <end position="102"/>
    </location>
</feature>
<evidence type="ECO:0000256" key="8">
    <source>
        <dbReference type="SAM" id="MobiDB-lite"/>
    </source>
</evidence>
<proteinExistence type="inferred from homology"/>